<dbReference type="Proteomes" id="UP000672011">
    <property type="component" value="Chromosome"/>
</dbReference>
<dbReference type="PROSITE" id="PS51257">
    <property type="entry name" value="PROKAR_LIPOPROTEIN"/>
    <property type="match status" value="1"/>
</dbReference>
<dbReference type="InterPro" id="IPR018756">
    <property type="entry name" value="DUF2314"/>
</dbReference>
<dbReference type="EMBL" id="CP072842">
    <property type="protein sequence ID" value="QTV04995.1"/>
    <property type="molecule type" value="Genomic_DNA"/>
</dbReference>
<accession>A0ABX7XAS1</accession>
<reference evidence="3" key="2">
    <citation type="submission" date="2021-04" db="EMBL/GenBank/DDBJ databases">
        <title>Taxonomy of Flavobacteriaceae bacterium ZY171143.</title>
        <authorList>
            <person name="Li F."/>
        </authorList>
    </citation>
    <scope>NUCLEOTIDE SEQUENCE [LARGE SCALE GENOMIC DNA]</scope>
    <source>
        <strain evidence="3">ZY171143</strain>
    </source>
</reference>
<proteinExistence type="predicted"/>
<evidence type="ECO:0000313" key="3">
    <source>
        <dbReference type="Proteomes" id="UP000672011"/>
    </source>
</evidence>
<keyword evidence="3" id="KW-1185">Reference proteome</keyword>
<gene>
    <name evidence="2" type="ORF">J9309_09360</name>
</gene>
<sequence length="178" mass="20754">MKTQYFRLTKTFFALAFFTLIFGCNQIENTKEIEKNLDKKGISLIQYDDDEMNKAIKDARLTFDDFKEEIENPEDKYFAVKIGILYPGGKEHLWVVDVVNENGKYYGRVDNQPEYTNDVKLNDIIEIPLNLISDWMVIDGNQLIGGGYTLKLIRERMNPQEREAFDKESNLSFQDSIS</sequence>
<name>A0ABX7XAS1_9FLAO</name>
<evidence type="ECO:0000259" key="1">
    <source>
        <dbReference type="Pfam" id="PF10077"/>
    </source>
</evidence>
<reference evidence="2 3" key="1">
    <citation type="journal article" date="2021" name="Int. J. Syst. Evol. Microbiol.">
        <title>Faecalibacter bovis sp. nov., isolated from cow faeces.</title>
        <authorList>
            <person name="Li F."/>
            <person name="Zhao W."/>
            <person name="Hong Q."/>
            <person name="Shao Q."/>
            <person name="Song J."/>
            <person name="Yang S."/>
        </authorList>
    </citation>
    <scope>NUCLEOTIDE SEQUENCE [LARGE SCALE GENOMIC DNA]</scope>
    <source>
        <strain evidence="2 3">ZY171143</strain>
    </source>
</reference>
<dbReference type="Pfam" id="PF10077">
    <property type="entry name" value="DUF2314"/>
    <property type="match status" value="1"/>
</dbReference>
<dbReference type="RefSeq" id="WP_230475618.1">
    <property type="nucleotide sequence ID" value="NZ_CP072842.1"/>
</dbReference>
<organism evidence="2 3">
    <name type="scientific">Faecalibacter bovis</name>
    <dbReference type="NCBI Taxonomy" id="2898187"/>
    <lineage>
        <taxon>Bacteria</taxon>
        <taxon>Pseudomonadati</taxon>
        <taxon>Bacteroidota</taxon>
        <taxon>Flavobacteriia</taxon>
        <taxon>Flavobacteriales</taxon>
        <taxon>Weeksellaceae</taxon>
        <taxon>Faecalibacter</taxon>
    </lineage>
</organism>
<evidence type="ECO:0000313" key="2">
    <source>
        <dbReference type="EMBL" id="QTV04995.1"/>
    </source>
</evidence>
<protein>
    <submittedName>
        <fullName evidence="2">DUF2314 domain-containing protein</fullName>
    </submittedName>
</protein>
<feature type="domain" description="DUF2314" evidence="1">
    <location>
        <begin position="49"/>
        <end position="173"/>
    </location>
</feature>